<dbReference type="InterPro" id="IPR052931">
    <property type="entry name" value="Prophage_regulatory_activator"/>
</dbReference>
<sequence>MSNNKQSINFSDRIIREAECRHLTGLCRTTRYVMEKKGTFPARCQLGGRSVGWRLSEVQGWIANQLTTHTSNAA</sequence>
<protein>
    <submittedName>
        <fullName evidence="1">AlpA family phage regulatory protein</fullName>
    </submittedName>
</protein>
<name>A0A5W9CNI7_SALRU</name>
<proteinExistence type="predicted"/>
<gene>
    <name evidence="1" type="ORF">CBJ15_15595</name>
</gene>
<evidence type="ECO:0000313" key="1">
    <source>
        <dbReference type="EMBL" id="EBY3181841.1"/>
    </source>
</evidence>
<comment type="caution">
    <text evidence="1">The sequence shown here is derived from an EMBL/GenBank/DDBJ whole genome shotgun (WGS) entry which is preliminary data.</text>
</comment>
<dbReference type="Gene3D" id="1.10.238.160">
    <property type="match status" value="1"/>
</dbReference>
<organism evidence="1">
    <name type="scientific">Salmonella rubislaw</name>
    <dbReference type="NCBI Taxonomy" id="598"/>
    <lineage>
        <taxon>Bacteria</taxon>
        <taxon>Pseudomonadati</taxon>
        <taxon>Pseudomonadota</taxon>
        <taxon>Gammaproteobacteria</taxon>
        <taxon>Enterobacterales</taxon>
        <taxon>Enterobacteriaceae</taxon>
        <taxon>Salmonella</taxon>
    </lineage>
</organism>
<accession>A0A5W9CNI7</accession>
<reference evidence="1" key="1">
    <citation type="submission" date="2018-08" db="EMBL/GenBank/DDBJ databases">
        <authorList>
            <consortium name="GenomeTrakr network: Whole genome sequencing for foodborne pathogen traceback"/>
        </authorList>
    </citation>
    <scope>NUCLEOTIDE SEQUENCE</scope>
    <source>
        <strain evidence="1">CFSAN064236</strain>
    </source>
</reference>
<dbReference type="AlphaFoldDB" id="A0A5W9CNI7"/>
<dbReference type="InterPro" id="IPR010260">
    <property type="entry name" value="AlpA"/>
</dbReference>
<dbReference type="Pfam" id="PF05930">
    <property type="entry name" value="Phage_AlpA"/>
    <property type="match status" value="1"/>
</dbReference>
<dbReference type="PANTHER" id="PTHR36154">
    <property type="entry name" value="DNA-BINDING TRANSCRIPTIONAL ACTIVATOR ALPA"/>
    <property type="match status" value="1"/>
</dbReference>
<dbReference type="PANTHER" id="PTHR36154:SF1">
    <property type="entry name" value="DNA-BINDING TRANSCRIPTIONAL ACTIVATOR ALPA"/>
    <property type="match status" value="1"/>
</dbReference>
<dbReference type="EMBL" id="AAHNTO010000011">
    <property type="protein sequence ID" value="EBY3181841.1"/>
    <property type="molecule type" value="Genomic_DNA"/>
</dbReference>